<sequence length="740" mass="82539">MKRQWYEKMGAAVLGCLLLAACSAEPEGRGDIAGESLDTAVVAEREARYESPSDDGGDSQVLFGDLHVHTTFSPDAFIMSLPLTGGSGLHPPADACDFARYCAALDFWSINDHAEGITPRRWAETRQSIRECNAAAGDSANPDMVSFLGWEWSQVATDPSKHYGHKNVIFLDTDDADVPARAIAAPRQRLAQAPMGRLAQLMMSLADFENREFYLGIQGYYDEIADTPVCEKDVDTRELPGDCLEVADDPRELFTKLDEWGFDSIVIPHGNSWGMNTPASTSFDKQLNRAQHDPDRQILFELYSGHGNSEEYRQWRASVKGDDGGLMCPEPSDDYMPCCYRAGQIIRERCEAAGEDAQECQRRDFEARQNFVDAGNSGHLTVPGQSVVDWLNCGTCVDCFNEPMDHRPAATAQYALAISGFEPGRDPLRFRYGFIGSSDNHRGQPGTGYKEVRRKFMTESFGAPEDSRAARRQRDTREPEPFSTPLGNENVSLVNARNMERQNSFWLTGGLVATHSAGRDRNAIWGSLKRREVYATSGARILLWFDLLRDEQRYPMGSELMTGEAPKFRVSAMGEFKQLPGCPDYASNGLGEARIESLCGGECYNPGDERQLIDRIEVVRIRPQVNATEDVADLIEDPWRVFECEPDPMGCTVEFTDETFTSGGREAIYYARAIQETTGMINAENVRCEYDEEGRCIEVNPCYGDFRTPAEEDCVAPAQQRAWSSPIFVDFQPALEEESL</sequence>
<gene>
    <name evidence="2" type="ORF">EY643_18150</name>
</gene>
<dbReference type="InterPro" id="IPR022028">
    <property type="entry name" value="DUF3604"/>
</dbReference>
<organism evidence="2 3">
    <name type="scientific">Halioglobus maricola</name>
    <dbReference type="NCBI Taxonomy" id="2601894"/>
    <lineage>
        <taxon>Bacteria</taxon>
        <taxon>Pseudomonadati</taxon>
        <taxon>Pseudomonadota</taxon>
        <taxon>Gammaproteobacteria</taxon>
        <taxon>Cellvibrionales</taxon>
        <taxon>Halieaceae</taxon>
        <taxon>Halioglobus</taxon>
    </lineage>
</organism>
<protein>
    <submittedName>
        <fullName evidence="2">DUF3604 domain-containing protein</fullName>
    </submittedName>
</protein>
<evidence type="ECO:0000313" key="2">
    <source>
        <dbReference type="EMBL" id="QFU77434.1"/>
    </source>
</evidence>
<dbReference type="EMBL" id="CP036422">
    <property type="protein sequence ID" value="QFU77434.1"/>
    <property type="molecule type" value="Genomic_DNA"/>
</dbReference>
<dbReference type="SUPFAM" id="SSF89550">
    <property type="entry name" value="PHP domain-like"/>
    <property type="match status" value="1"/>
</dbReference>
<evidence type="ECO:0000313" key="3">
    <source>
        <dbReference type="Proteomes" id="UP000326287"/>
    </source>
</evidence>
<reference evidence="2 3" key="1">
    <citation type="submission" date="2019-02" db="EMBL/GenBank/DDBJ databases">
        <authorList>
            <person name="Li S.-H."/>
        </authorList>
    </citation>
    <scope>NUCLEOTIDE SEQUENCE [LARGE SCALE GENOMIC DNA]</scope>
    <source>
        <strain evidence="2 3">IMCC14385</strain>
    </source>
</reference>
<dbReference type="PROSITE" id="PS51257">
    <property type="entry name" value="PROKAR_LIPOPROTEIN"/>
    <property type="match status" value="1"/>
</dbReference>
<proteinExistence type="predicted"/>
<dbReference type="Proteomes" id="UP000326287">
    <property type="component" value="Chromosome"/>
</dbReference>
<keyword evidence="3" id="KW-1185">Reference proteome</keyword>
<dbReference type="Gene3D" id="3.20.20.140">
    <property type="entry name" value="Metal-dependent hydrolases"/>
    <property type="match status" value="1"/>
</dbReference>
<evidence type="ECO:0000256" key="1">
    <source>
        <dbReference type="SAM" id="MobiDB-lite"/>
    </source>
</evidence>
<feature type="compositionally biased region" description="Basic and acidic residues" evidence="1">
    <location>
        <begin position="465"/>
        <end position="480"/>
    </location>
</feature>
<dbReference type="InterPro" id="IPR016195">
    <property type="entry name" value="Pol/histidinol_Pase-like"/>
</dbReference>
<dbReference type="KEGG" id="halc:EY643_18150"/>
<dbReference type="AlphaFoldDB" id="A0A5P9NQ67"/>
<accession>A0A5P9NQ67</accession>
<dbReference type="Pfam" id="PF12228">
    <property type="entry name" value="DUF3604"/>
    <property type="match status" value="1"/>
</dbReference>
<dbReference type="RefSeq" id="WP_153240580.1">
    <property type="nucleotide sequence ID" value="NZ_CP036422.1"/>
</dbReference>
<dbReference type="OrthoDB" id="543560at2"/>
<feature type="region of interest" description="Disordered" evidence="1">
    <location>
        <begin position="460"/>
        <end position="489"/>
    </location>
</feature>
<name>A0A5P9NQ67_9GAMM</name>